<feature type="transmembrane region" description="Helical" evidence="1">
    <location>
        <begin position="6"/>
        <end position="22"/>
    </location>
</feature>
<dbReference type="Pfam" id="PF20176">
    <property type="entry name" value="DUF6541"/>
    <property type="match status" value="1"/>
</dbReference>
<feature type="transmembrane region" description="Helical" evidence="1">
    <location>
        <begin position="336"/>
        <end position="355"/>
    </location>
</feature>
<organism evidence="2 3">
    <name type="scientific">Corynebacterium freneyi</name>
    <dbReference type="NCBI Taxonomy" id="134034"/>
    <lineage>
        <taxon>Bacteria</taxon>
        <taxon>Bacillati</taxon>
        <taxon>Actinomycetota</taxon>
        <taxon>Actinomycetes</taxon>
        <taxon>Mycobacteriales</taxon>
        <taxon>Corynebacteriaceae</taxon>
        <taxon>Corynebacterium</taxon>
    </lineage>
</organism>
<keyword evidence="3" id="KW-1185">Reference proteome</keyword>
<proteinExistence type="predicted"/>
<keyword evidence="1" id="KW-1133">Transmembrane helix</keyword>
<reference evidence="2 3" key="1">
    <citation type="submission" date="2021-03" db="EMBL/GenBank/DDBJ databases">
        <title>Sequencing the genomes of 1000 actinobacteria strains.</title>
        <authorList>
            <person name="Klenk H.-P."/>
        </authorList>
    </citation>
    <scope>NUCLEOTIDE SEQUENCE [LARGE SCALE GENOMIC DNA]</scope>
    <source>
        <strain evidence="2 3">DSM 44506</strain>
    </source>
</reference>
<sequence length="763" mass="82170">MIWPTIVLVLLLVVPGAILGGASGLRSGWALALGPALTFAVTGLAGWLYGAIDVGFSTLTAALAWAAMIVVALIWRRVWQKRADAQGSASSSDEPGVLRRAVIALPAVTGVAVAFVTLAWASLSRLARAPGGIESIQQSWDVHWHAAVIKYALDTGMVSSTRMGEIQNLETGGEMYYPAAWHAFGAVVAEVTGLSVPATTNILGLVAPALLLPAGAAALGWRMVDRRSWTASIAAGLAAVLTTALPVMAPIGVYVGAWPYLLGIALTGATFAVLASAPHAPIRMFAGALALIGIGQLHPSAVPSTVLLLGSWWLFGRVWRPVRPELGAWKSRLRDVGLLAAPGILAAAFLLPQWLSASQQAEDVRAESATVDVDRAEAWYRAAAMLTRHAEDYGSIKPVIIVGLIGLVVLAVLLRRFWPAVSWLVSVVFTAHAINTFGGVIGDVLDAYTGLHYSTPHRLVLQTALLITAAGGAGVALIIATVGEWAGRRKAAPAQIDAAEPDATFADRITRTAPTPVPVAGLLVAAALVAGFVPWAIHRMAPINDHAYLQIRDNRLTSDRDLRAFDWLAEQPEAHEHRVFTNPNEGSAWMYMRNDIPTVFRHFVWPDADKTTATSMIYWHTDKIGWGEPWNPVAANQVDLALKKLDVGFIYVSPPYFWGDQKINMRMQEGAWWSRGLTPVYRDEEITIYAVNAVIAPERIAEMREDSPMPMPPMTTRGEAGVAEPGDPDYDDPHAWVPDFSVAYRGEGSVFTEDEEQLTVRPK</sequence>
<feature type="transmembrane region" description="Helical" evidence="1">
    <location>
        <begin position="461"/>
        <end position="482"/>
    </location>
</feature>
<evidence type="ECO:0000313" key="3">
    <source>
        <dbReference type="Proteomes" id="UP001519305"/>
    </source>
</evidence>
<comment type="caution">
    <text evidence="2">The sequence shown here is derived from an EMBL/GenBank/DDBJ whole genome shotgun (WGS) entry which is preliminary data.</text>
</comment>
<evidence type="ECO:0000256" key="1">
    <source>
        <dbReference type="SAM" id="Phobius"/>
    </source>
</evidence>
<feature type="transmembrane region" description="Helical" evidence="1">
    <location>
        <begin position="421"/>
        <end position="441"/>
    </location>
</feature>
<accession>A0ABS4UAJ6</accession>
<feature type="transmembrane region" description="Helical" evidence="1">
    <location>
        <begin position="395"/>
        <end position="414"/>
    </location>
</feature>
<keyword evidence="1" id="KW-0812">Transmembrane</keyword>
<keyword evidence="1" id="KW-0472">Membrane</keyword>
<dbReference type="RefSeq" id="WP_209654204.1">
    <property type="nucleotide sequence ID" value="NZ_CP047357.1"/>
</dbReference>
<feature type="transmembrane region" description="Helical" evidence="1">
    <location>
        <begin position="257"/>
        <end position="275"/>
    </location>
</feature>
<dbReference type="Proteomes" id="UP001519305">
    <property type="component" value="Unassembled WGS sequence"/>
</dbReference>
<feature type="transmembrane region" description="Helical" evidence="1">
    <location>
        <begin position="29"/>
        <end position="49"/>
    </location>
</feature>
<feature type="transmembrane region" description="Helical" evidence="1">
    <location>
        <begin position="517"/>
        <end position="537"/>
    </location>
</feature>
<feature type="transmembrane region" description="Helical" evidence="1">
    <location>
        <begin position="55"/>
        <end position="76"/>
    </location>
</feature>
<protein>
    <submittedName>
        <fullName evidence="2">Uncharacterized protein</fullName>
    </submittedName>
</protein>
<name>A0ABS4UAJ6_9CORY</name>
<dbReference type="InterPro" id="IPR046671">
    <property type="entry name" value="DUF6541"/>
</dbReference>
<gene>
    <name evidence="2" type="ORF">JOF33_002234</name>
</gene>
<feature type="transmembrane region" description="Helical" evidence="1">
    <location>
        <begin position="233"/>
        <end position="251"/>
    </location>
</feature>
<feature type="transmembrane region" description="Helical" evidence="1">
    <location>
        <begin position="202"/>
        <end position="221"/>
    </location>
</feature>
<feature type="transmembrane region" description="Helical" evidence="1">
    <location>
        <begin position="97"/>
        <end position="121"/>
    </location>
</feature>
<evidence type="ECO:0000313" key="2">
    <source>
        <dbReference type="EMBL" id="MBP2333535.1"/>
    </source>
</evidence>
<dbReference type="EMBL" id="JAGINY010000001">
    <property type="protein sequence ID" value="MBP2333535.1"/>
    <property type="molecule type" value="Genomic_DNA"/>
</dbReference>